<evidence type="ECO:0000313" key="3">
    <source>
        <dbReference type="Proteomes" id="UP000002762"/>
    </source>
</evidence>
<dbReference type="Proteomes" id="UP000002762">
    <property type="component" value="Unassembled WGS sequence"/>
</dbReference>
<name>J4UHA6_BEAB2</name>
<dbReference type="RefSeq" id="XP_008601920.1">
    <property type="nucleotide sequence ID" value="XM_008603698.1"/>
</dbReference>
<evidence type="ECO:0000313" key="2">
    <source>
        <dbReference type="EMBL" id="EJP62517.1"/>
    </source>
</evidence>
<keyword evidence="1" id="KW-0732">Signal</keyword>
<feature type="chain" id="PRO_5003780606" evidence="1">
    <location>
        <begin position="17"/>
        <end position="284"/>
    </location>
</feature>
<keyword evidence="3" id="KW-1185">Reference proteome</keyword>
<feature type="signal peptide" evidence="1">
    <location>
        <begin position="1"/>
        <end position="16"/>
    </location>
</feature>
<accession>J4UHA6</accession>
<evidence type="ECO:0000256" key="1">
    <source>
        <dbReference type="SAM" id="SignalP"/>
    </source>
</evidence>
<dbReference type="EMBL" id="JH725185">
    <property type="protein sequence ID" value="EJP62517.1"/>
    <property type="molecule type" value="Genomic_DNA"/>
</dbReference>
<organism evidence="2 3">
    <name type="scientific">Beauveria bassiana (strain ARSEF 2860)</name>
    <name type="common">White muscardine disease fungus</name>
    <name type="synonym">Tritirachium shiotae</name>
    <dbReference type="NCBI Taxonomy" id="655819"/>
    <lineage>
        <taxon>Eukaryota</taxon>
        <taxon>Fungi</taxon>
        <taxon>Dikarya</taxon>
        <taxon>Ascomycota</taxon>
        <taxon>Pezizomycotina</taxon>
        <taxon>Sordariomycetes</taxon>
        <taxon>Hypocreomycetidae</taxon>
        <taxon>Hypocreales</taxon>
        <taxon>Cordycipitaceae</taxon>
        <taxon>Beauveria</taxon>
    </lineage>
</organism>
<reference evidence="2 3" key="1">
    <citation type="journal article" date="2012" name="Sci. Rep.">
        <title>Genomic perspectives on the evolution of fungal entomopathogenicity in Beauveria bassiana.</title>
        <authorList>
            <person name="Xiao G."/>
            <person name="Ying S.H."/>
            <person name="Zheng P."/>
            <person name="Wang Z.L."/>
            <person name="Zhang S."/>
            <person name="Xie X.Q."/>
            <person name="Shang Y."/>
            <person name="St Leger R.J."/>
            <person name="Zhao G.P."/>
            <person name="Wang C."/>
            <person name="Feng M.G."/>
        </authorList>
    </citation>
    <scope>NUCLEOTIDE SEQUENCE [LARGE SCALE GENOMIC DNA]</scope>
    <source>
        <strain evidence="2 3">ARSEF 2860</strain>
    </source>
</reference>
<sequence length="284" mass="30126">MRFIIMLGMAIGLASAAAMTPIERRQCSTQRDGCCLKQGHCETCYLGEEPYDCNCECLERGLCPCTGWYGKTGECFSWYSPDGHRLASALIYALGGFIMRFSAALLKAPLPQPAFPAQAAAEGLTIGSDADIKLTAKTLTYYKASPGPGQILGVRPGPPPSGYYDYHLVDLLRRPSSTTGIPPAPPRTNTTSSCAALPLPDRLVPYLTAPASRKTAAKASKIEFSYTGGLFKDGAAHEPAGTCTTAIIFVQRLTNTAQLARTLATPCSPVLKTSAAAVVPAVQR</sequence>
<dbReference type="OrthoDB" id="341259at2759"/>
<gene>
    <name evidence="2" type="ORF">BBA_08601</name>
</gene>
<dbReference type="AlphaFoldDB" id="J4UHA6"/>
<dbReference type="GeneID" id="19891613"/>
<dbReference type="HOGENOM" id="CLU_979997_0_0_1"/>
<dbReference type="InParanoid" id="J4UHA6"/>
<protein>
    <submittedName>
        <fullName evidence="2">Uncharacterized protein</fullName>
    </submittedName>
</protein>
<proteinExistence type="predicted"/>